<proteinExistence type="predicted"/>
<dbReference type="EMBL" id="CM055755">
    <property type="protein sequence ID" value="KAJ7990322.1"/>
    <property type="molecule type" value="Genomic_DNA"/>
</dbReference>
<evidence type="ECO:0000313" key="1">
    <source>
        <dbReference type="EMBL" id="KAJ7990322.1"/>
    </source>
</evidence>
<sequence length="263" mass="28204">MAKDDSSDEASDVDEVPKEQRKQASKYKCPADFVTFTHNACASTLIDNACDDNTELWLVKAPSTFNPDNFSSLTMPLSQLQTMQAPARQAQDGGGVAGQTYTVLGGPLGAVDLRLLTSHSQTSNTMMCGPAFTGLLNIGESFGDGSTNRAPIAIPATPAPTLPQGLRQRFQPFGSKTPVLSAPLEDADTPPETPPIAVPEPRVEKKRKKKEKRLKVGELMEVEGVKQELQALIYSPEEPSEDGAVVQQFLSAYSVHEVGCLSA</sequence>
<accession>A0ACC2FG44</accession>
<dbReference type="Proteomes" id="UP001157502">
    <property type="component" value="Chromosome 28"/>
</dbReference>
<name>A0ACC2FG44_DALPE</name>
<reference evidence="1" key="1">
    <citation type="submission" date="2021-05" db="EMBL/GenBank/DDBJ databases">
        <authorList>
            <person name="Pan Q."/>
            <person name="Jouanno E."/>
            <person name="Zahm M."/>
            <person name="Klopp C."/>
            <person name="Cabau C."/>
            <person name="Louis A."/>
            <person name="Berthelot C."/>
            <person name="Parey E."/>
            <person name="Roest Crollius H."/>
            <person name="Montfort J."/>
            <person name="Robinson-Rechavi M."/>
            <person name="Bouchez O."/>
            <person name="Lampietro C."/>
            <person name="Lopez Roques C."/>
            <person name="Donnadieu C."/>
            <person name="Postlethwait J."/>
            <person name="Bobe J."/>
            <person name="Dillon D."/>
            <person name="Chandos A."/>
            <person name="von Hippel F."/>
            <person name="Guiguen Y."/>
        </authorList>
    </citation>
    <scope>NUCLEOTIDE SEQUENCE</scope>
    <source>
        <strain evidence="1">YG-Jan2019</strain>
    </source>
</reference>
<keyword evidence="2" id="KW-1185">Reference proteome</keyword>
<gene>
    <name evidence="1" type="ORF">DPEC_G00299100</name>
</gene>
<protein>
    <submittedName>
        <fullName evidence="1">Uncharacterized protein</fullName>
    </submittedName>
</protein>
<organism evidence="1 2">
    <name type="scientific">Dallia pectoralis</name>
    <name type="common">Alaska blackfish</name>
    <dbReference type="NCBI Taxonomy" id="75939"/>
    <lineage>
        <taxon>Eukaryota</taxon>
        <taxon>Metazoa</taxon>
        <taxon>Chordata</taxon>
        <taxon>Craniata</taxon>
        <taxon>Vertebrata</taxon>
        <taxon>Euteleostomi</taxon>
        <taxon>Actinopterygii</taxon>
        <taxon>Neopterygii</taxon>
        <taxon>Teleostei</taxon>
        <taxon>Protacanthopterygii</taxon>
        <taxon>Esociformes</taxon>
        <taxon>Umbridae</taxon>
        <taxon>Dallia</taxon>
    </lineage>
</organism>
<comment type="caution">
    <text evidence="1">The sequence shown here is derived from an EMBL/GenBank/DDBJ whole genome shotgun (WGS) entry which is preliminary data.</text>
</comment>
<evidence type="ECO:0000313" key="2">
    <source>
        <dbReference type="Proteomes" id="UP001157502"/>
    </source>
</evidence>